<sequence length="84" mass="9265">MSLNEAQARALALQALDQLGGPRAVYRSPRHPFSPAGTRTLRIGAYDIRIRYGEISSPAVVELAGYVFEIRDDELILLFAPPQP</sequence>
<protein>
    <submittedName>
        <fullName evidence="1">Protein-L-isoaspartate o-methyltransferase 1</fullName>
    </submittedName>
</protein>
<name>A0A7C1XF04_THERO</name>
<evidence type="ECO:0000313" key="1">
    <source>
        <dbReference type="EMBL" id="HEF64231.1"/>
    </source>
</evidence>
<dbReference type="EMBL" id="DSJL01000001">
    <property type="protein sequence ID" value="HEF64231.1"/>
    <property type="molecule type" value="Genomic_DNA"/>
</dbReference>
<dbReference type="GO" id="GO:0008168">
    <property type="term" value="F:methyltransferase activity"/>
    <property type="evidence" value="ECO:0007669"/>
    <property type="project" value="UniProtKB-KW"/>
</dbReference>
<keyword evidence="1" id="KW-0489">Methyltransferase</keyword>
<accession>A0A7C1XF04</accession>
<reference evidence="1" key="1">
    <citation type="journal article" date="2020" name="mSystems">
        <title>Genome- and Community-Level Interaction Insights into Carbon Utilization and Element Cycling Functions of Hydrothermarchaeota in Hydrothermal Sediment.</title>
        <authorList>
            <person name="Zhou Z."/>
            <person name="Liu Y."/>
            <person name="Xu W."/>
            <person name="Pan J."/>
            <person name="Luo Z.H."/>
            <person name="Li M."/>
        </authorList>
    </citation>
    <scope>NUCLEOTIDE SEQUENCE [LARGE SCALE GENOMIC DNA]</scope>
    <source>
        <strain evidence="1">SpSt-222</strain>
    </source>
</reference>
<gene>
    <name evidence="1" type="ORF">ENP47_01245</name>
</gene>
<organism evidence="1">
    <name type="scientific">Thermomicrobium roseum</name>
    <dbReference type="NCBI Taxonomy" id="500"/>
    <lineage>
        <taxon>Bacteria</taxon>
        <taxon>Pseudomonadati</taxon>
        <taxon>Thermomicrobiota</taxon>
        <taxon>Thermomicrobia</taxon>
        <taxon>Thermomicrobiales</taxon>
        <taxon>Thermomicrobiaceae</taxon>
        <taxon>Thermomicrobium</taxon>
    </lineage>
</organism>
<proteinExistence type="predicted"/>
<dbReference type="AlphaFoldDB" id="A0A7C1XF04"/>
<dbReference type="GO" id="GO:0032259">
    <property type="term" value="P:methylation"/>
    <property type="evidence" value="ECO:0007669"/>
    <property type="project" value="UniProtKB-KW"/>
</dbReference>
<keyword evidence="1" id="KW-0808">Transferase</keyword>
<comment type="caution">
    <text evidence="1">The sequence shown here is derived from an EMBL/GenBank/DDBJ whole genome shotgun (WGS) entry which is preliminary data.</text>
</comment>